<reference evidence="1 2" key="1">
    <citation type="submission" date="2016-08" db="EMBL/GenBank/DDBJ databases">
        <authorList>
            <person name="Seilhamer J.J."/>
        </authorList>
    </citation>
    <scope>NUCLEOTIDE SEQUENCE [LARGE SCALE GENOMIC DNA]</scope>
    <source>
        <strain evidence="1 2">VC14762</strain>
    </source>
</reference>
<dbReference type="EMBL" id="MUTJ01000055">
    <property type="protein sequence ID" value="ONU84729.1"/>
    <property type="molecule type" value="Genomic_DNA"/>
</dbReference>
<name>A0A1V2W4F2_9BURK</name>
<dbReference type="Proteomes" id="UP000188543">
    <property type="component" value="Unassembled WGS sequence"/>
</dbReference>
<comment type="caution">
    <text evidence="1">The sequence shown here is derived from an EMBL/GenBank/DDBJ whole genome shotgun (WGS) entry which is preliminary data.</text>
</comment>
<dbReference type="OrthoDB" id="9029856at2"/>
<organism evidence="1 2">
    <name type="scientific">Burkholderia cenocepacia</name>
    <dbReference type="NCBI Taxonomy" id="95486"/>
    <lineage>
        <taxon>Bacteria</taxon>
        <taxon>Pseudomonadati</taxon>
        <taxon>Pseudomonadota</taxon>
        <taxon>Betaproteobacteria</taxon>
        <taxon>Burkholderiales</taxon>
        <taxon>Burkholderiaceae</taxon>
        <taxon>Burkholderia</taxon>
        <taxon>Burkholderia cepacia complex</taxon>
    </lineage>
</organism>
<sequence length="87" mass="9378">MGAHVLVTALKLGCKKAHRFTVHVAIRCVALPEKGKPCARMRAADVRPAAASSGSRRARRAADAASLHLPVQNSMVQKCERRESDFG</sequence>
<proteinExistence type="predicted"/>
<protein>
    <submittedName>
        <fullName evidence="1">Uncharacterized protein</fullName>
    </submittedName>
</protein>
<evidence type="ECO:0000313" key="1">
    <source>
        <dbReference type="EMBL" id="ONU84729.1"/>
    </source>
</evidence>
<evidence type="ECO:0000313" key="2">
    <source>
        <dbReference type="Proteomes" id="UP000188543"/>
    </source>
</evidence>
<accession>A0A1V2W4F2</accession>
<dbReference type="AlphaFoldDB" id="A0A1V2W4F2"/>
<gene>
    <name evidence="1" type="ORF">A8E72_17995</name>
</gene>